<protein>
    <submittedName>
        <fullName evidence="1">Uncharacterized protein</fullName>
    </submittedName>
</protein>
<feature type="non-terminal residue" evidence="1">
    <location>
        <position position="192"/>
    </location>
</feature>
<comment type="caution">
    <text evidence="1">The sequence shown here is derived from an EMBL/GenBank/DDBJ whole genome shotgun (WGS) entry which is preliminary data.</text>
</comment>
<sequence length="192" mass="20795">MAFIGDPDTDYPAPPPYAPPLNINEVVPTLRSKCNTAQVVARTTTEDHIETLYQGWMRIYTDGSVLHTSKSSTAAVYIPDLNVSHARKLSFYATSTTAELVALRLGLDALEELPYCGKALLLTDSKIALQHLGNLDGIFGNETAGLLAAAAHQLGTPIIMVPKIHEAKLLIHQAITQNHPDPRVADGRPPPR</sequence>
<keyword evidence="2" id="KW-1185">Reference proteome</keyword>
<gene>
    <name evidence="1" type="ORF">HPB47_000888</name>
</gene>
<accession>A0AC60PQP0</accession>
<dbReference type="EMBL" id="JABSTQ010010112">
    <property type="protein sequence ID" value="KAG0423331.1"/>
    <property type="molecule type" value="Genomic_DNA"/>
</dbReference>
<proteinExistence type="predicted"/>
<reference evidence="1 2" key="1">
    <citation type="journal article" date="2020" name="Cell">
        <title>Large-Scale Comparative Analyses of Tick Genomes Elucidate Their Genetic Diversity and Vector Capacities.</title>
        <authorList>
            <consortium name="Tick Genome and Microbiome Consortium (TIGMIC)"/>
            <person name="Jia N."/>
            <person name="Wang J."/>
            <person name="Shi W."/>
            <person name="Du L."/>
            <person name="Sun Y."/>
            <person name="Zhan W."/>
            <person name="Jiang J.F."/>
            <person name="Wang Q."/>
            <person name="Zhang B."/>
            <person name="Ji P."/>
            <person name="Bell-Sakyi L."/>
            <person name="Cui X.M."/>
            <person name="Yuan T.T."/>
            <person name="Jiang B.G."/>
            <person name="Yang W.F."/>
            <person name="Lam T.T."/>
            <person name="Chang Q.C."/>
            <person name="Ding S.J."/>
            <person name="Wang X.J."/>
            <person name="Zhu J.G."/>
            <person name="Ruan X.D."/>
            <person name="Zhao L."/>
            <person name="Wei J.T."/>
            <person name="Ye R.Z."/>
            <person name="Que T.C."/>
            <person name="Du C.H."/>
            <person name="Zhou Y.H."/>
            <person name="Cheng J.X."/>
            <person name="Dai P.F."/>
            <person name="Guo W.B."/>
            <person name="Han X.H."/>
            <person name="Huang E.J."/>
            <person name="Li L.F."/>
            <person name="Wei W."/>
            <person name="Gao Y.C."/>
            <person name="Liu J.Z."/>
            <person name="Shao H.Z."/>
            <person name="Wang X."/>
            <person name="Wang C.C."/>
            <person name="Yang T.C."/>
            <person name="Huo Q.B."/>
            <person name="Li W."/>
            <person name="Chen H.Y."/>
            <person name="Chen S.E."/>
            <person name="Zhou L.G."/>
            <person name="Ni X.B."/>
            <person name="Tian J.H."/>
            <person name="Sheng Y."/>
            <person name="Liu T."/>
            <person name="Pan Y.S."/>
            <person name="Xia L.Y."/>
            <person name="Li J."/>
            <person name="Zhao F."/>
            <person name="Cao W.C."/>
        </authorList>
    </citation>
    <scope>NUCLEOTIDE SEQUENCE [LARGE SCALE GENOMIC DNA]</scope>
    <source>
        <strain evidence="1">Iper-2018</strain>
    </source>
</reference>
<evidence type="ECO:0000313" key="2">
    <source>
        <dbReference type="Proteomes" id="UP000805193"/>
    </source>
</evidence>
<name>A0AC60PQP0_IXOPE</name>
<evidence type="ECO:0000313" key="1">
    <source>
        <dbReference type="EMBL" id="KAG0423331.1"/>
    </source>
</evidence>
<organism evidence="1 2">
    <name type="scientific">Ixodes persulcatus</name>
    <name type="common">Taiga tick</name>
    <dbReference type="NCBI Taxonomy" id="34615"/>
    <lineage>
        <taxon>Eukaryota</taxon>
        <taxon>Metazoa</taxon>
        <taxon>Ecdysozoa</taxon>
        <taxon>Arthropoda</taxon>
        <taxon>Chelicerata</taxon>
        <taxon>Arachnida</taxon>
        <taxon>Acari</taxon>
        <taxon>Parasitiformes</taxon>
        <taxon>Ixodida</taxon>
        <taxon>Ixodoidea</taxon>
        <taxon>Ixodidae</taxon>
        <taxon>Ixodinae</taxon>
        <taxon>Ixodes</taxon>
    </lineage>
</organism>
<dbReference type="Proteomes" id="UP000805193">
    <property type="component" value="Unassembled WGS sequence"/>
</dbReference>